<dbReference type="EMBL" id="SKFG01000003">
    <property type="protein sequence ID" value="TCZ79363.1"/>
    <property type="molecule type" value="Genomic_DNA"/>
</dbReference>
<name>A0A4R4EIY7_9BACL</name>
<gene>
    <name evidence="1" type="ORF">E0485_05745</name>
</gene>
<protein>
    <submittedName>
        <fullName evidence="1">Uncharacterized protein</fullName>
    </submittedName>
</protein>
<sequence length="122" mass="14571">MKKIWIDFNEPDRSKFRITKDEINFFNLAVKEEIIFYSEDIQVNAIVGYDSEHDQWFGELITDIIRISEEVAEAREDGFENGKYFGQWTERNNIIRMMKKFNLTGDLIIQITNISKEELNRI</sequence>
<accession>A0A4R4EIY7</accession>
<dbReference type="AlphaFoldDB" id="A0A4R4EIY7"/>
<comment type="caution">
    <text evidence="1">The sequence shown here is derived from an EMBL/GenBank/DDBJ whole genome shotgun (WGS) entry which is preliminary data.</text>
</comment>
<evidence type="ECO:0000313" key="1">
    <source>
        <dbReference type="EMBL" id="TCZ79363.1"/>
    </source>
</evidence>
<evidence type="ECO:0000313" key="2">
    <source>
        <dbReference type="Proteomes" id="UP000295418"/>
    </source>
</evidence>
<proteinExistence type="predicted"/>
<dbReference type="RefSeq" id="WP_132417021.1">
    <property type="nucleotide sequence ID" value="NZ_SKFG01000003.1"/>
</dbReference>
<dbReference type="OrthoDB" id="2626094at2"/>
<reference evidence="1 2" key="1">
    <citation type="submission" date="2019-03" db="EMBL/GenBank/DDBJ databases">
        <authorList>
            <person name="Kim M.K.M."/>
        </authorList>
    </citation>
    <scope>NUCLEOTIDE SEQUENCE [LARGE SCALE GENOMIC DNA]</scope>
    <source>
        <strain evidence="1 2">18JY21-1</strain>
    </source>
</reference>
<keyword evidence="2" id="KW-1185">Reference proteome</keyword>
<dbReference type="Proteomes" id="UP000295418">
    <property type="component" value="Unassembled WGS sequence"/>
</dbReference>
<organism evidence="1 2">
    <name type="scientific">Paenibacillus albiflavus</name>
    <dbReference type="NCBI Taxonomy" id="2545760"/>
    <lineage>
        <taxon>Bacteria</taxon>
        <taxon>Bacillati</taxon>
        <taxon>Bacillota</taxon>
        <taxon>Bacilli</taxon>
        <taxon>Bacillales</taxon>
        <taxon>Paenibacillaceae</taxon>
        <taxon>Paenibacillus</taxon>
    </lineage>
</organism>